<dbReference type="Pfam" id="PF13561">
    <property type="entry name" value="adh_short_C2"/>
    <property type="match status" value="1"/>
</dbReference>
<evidence type="ECO:0000256" key="3">
    <source>
        <dbReference type="SAM" id="MobiDB-lite"/>
    </source>
</evidence>
<dbReference type="Proteomes" id="UP001596154">
    <property type="component" value="Unassembled WGS sequence"/>
</dbReference>
<evidence type="ECO:0000313" key="5">
    <source>
        <dbReference type="Proteomes" id="UP001596154"/>
    </source>
</evidence>
<organism evidence="4 5">
    <name type="scientific">Streptomyces bullii</name>
    <dbReference type="NCBI Taxonomy" id="349910"/>
    <lineage>
        <taxon>Bacteria</taxon>
        <taxon>Bacillati</taxon>
        <taxon>Actinomycetota</taxon>
        <taxon>Actinomycetes</taxon>
        <taxon>Kitasatosporales</taxon>
        <taxon>Streptomycetaceae</taxon>
        <taxon>Streptomyces</taxon>
    </lineage>
</organism>
<proteinExistence type="inferred from homology"/>
<keyword evidence="5" id="KW-1185">Reference proteome</keyword>
<evidence type="ECO:0000256" key="2">
    <source>
        <dbReference type="ARBA" id="ARBA00023002"/>
    </source>
</evidence>
<accession>A0ABW0UY58</accession>
<keyword evidence="2" id="KW-0560">Oxidoreductase</keyword>
<dbReference type="InterPro" id="IPR020904">
    <property type="entry name" value="Sc_DH/Rdtase_CS"/>
</dbReference>
<dbReference type="RefSeq" id="WP_381029604.1">
    <property type="nucleotide sequence ID" value="NZ_JBHSNY010000013.1"/>
</dbReference>
<feature type="region of interest" description="Disordered" evidence="3">
    <location>
        <begin position="166"/>
        <end position="259"/>
    </location>
</feature>
<dbReference type="PRINTS" id="PR00081">
    <property type="entry name" value="GDHRDH"/>
</dbReference>
<dbReference type="PROSITE" id="PS00061">
    <property type="entry name" value="ADH_SHORT"/>
    <property type="match status" value="1"/>
</dbReference>
<name>A0ABW0UY58_9ACTN</name>
<dbReference type="InterPro" id="IPR036291">
    <property type="entry name" value="NAD(P)-bd_dom_sf"/>
</dbReference>
<dbReference type="CDD" id="cd05233">
    <property type="entry name" value="SDR_c"/>
    <property type="match status" value="1"/>
</dbReference>
<feature type="compositionally biased region" description="Basic residues" evidence="3">
    <location>
        <begin position="190"/>
        <end position="225"/>
    </location>
</feature>
<feature type="compositionally biased region" description="Polar residues" evidence="3">
    <location>
        <begin position="233"/>
        <end position="249"/>
    </location>
</feature>
<gene>
    <name evidence="4" type="ORF">ACFPZJ_33345</name>
</gene>
<dbReference type="Gene3D" id="3.40.50.720">
    <property type="entry name" value="NAD(P)-binding Rossmann-like Domain"/>
    <property type="match status" value="1"/>
</dbReference>
<sequence length="259" mass="27316">MLETTTDFLEESFRFNVSGAHALTTAAAPYMLEAGGGAIVNISSLVGRVAGRGWAAYGTAKAALSHYTRLAALDLAPRIRVTAIEPGSIATSVLDGVSTPEIIEKLESAIPLRRMGDPEHIAATVLYLVSPAGAYVTGKILEVDGGSQLPPPALDRRTCTVRVDGPAESAASSAFSTQRHARRSPMSGSRRLRRHGPTLRRQGARRHRPDPVHRRARRQPPRRARGGGAPPGTSSCMASTGCAATNHTPACSGPCPERS</sequence>
<reference evidence="5" key="1">
    <citation type="journal article" date="2019" name="Int. J. Syst. Evol. Microbiol.">
        <title>The Global Catalogue of Microorganisms (GCM) 10K type strain sequencing project: providing services to taxonomists for standard genome sequencing and annotation.</title>
        <authorList>
            <consortium name="The Broad Institute Genomics Platform"/>
            <consortium name="The Broad Institute Genome Sequencing Center for Infectious Disease"/>
            <person name="Wu L."/>
            <person name="Ma J."/>
        </authorList>
    </citation>
    <scope>NUCLEOTIDE SEQUENCE [LARGE SCALE GENOMIC DNA]</scope>
    <source>
        <strain evidence="5">CGMCC 4.7248</strain>
    </source>
</reference>
<comment type="similarity">
    <text evidence="1">Belongs to the short-chain dehydrogenases/reductases (SDR) family.</text>
</comment>
<dbReference type="PANTHER" id="PTHR43639">
    <property type="entry name" value="OXIDOREDUCTASE, SHORT-CHAIN DEHYDROGENASE/REDUCTASE FAMILY (AFU_ORTHOLOGUE AFUA_5G02870)"/>
    <property type="match status" value="1"/>
</dbReference>
<evidence type="ECO:0000256" key="1">
    <source>
        <dbReference type="ARBA" id="ARBA00006484"/>
    </source>
</evidence>
<dbReference type="InterPro" id="IPR002347">
    <property type="entry name" value="SDR_fam"/>
</dbReference>
<dbReference type="PANTHER" id="PTHR43639:SF1">
    <property type="entry name" value="SHORT-CHAIN DEHYDROGENASE_REDUCTASE FAMILY PROTEIN"/>
    <property type="match status" value="1"/>
</dbReference>
<dbReference type="SUPFAM" id="SSF51735">
    <property type="entry name" value="NAD(P)-binding Rossmann-fold domains"/>
    <property type="match status" value="1"/>
</dbReference>
<comment type="caution">
    <text evidence="4">The sequence shown here is derived from an EMBL/GenBank/DDBJ whole genome shotgun (WGS) entry which is preliminary data.</text>
</comment>
<dbReference type="EMBL" id="JBHSNY010000013">
    <property type="protein sequence ID" value="MFC5638563.1"/>
    <property type="molecule type" value="Genomic_DNA"/>
</dbReference>
<protein>
    <submittedName>
        <fullName evidence="4">SDR family oxidoreductase</fullName>
    </submittedName>
</protein>
<evidence type="ECO:0000313" key="4">
    <source>
        <dbReference type="EMBL" id="MFC5638563.1"/>
    </source>
</evidence>